<dbReference type="AlphaFoldDB" id="A0A0N4ZGQ1"/>
<feature type="signal peptide" evidence="3">
    <location>
        <begin position="1"/>
        <end position="19"/>
    </location>
</feature>
<dbReference type="InterPro" id="IPR006026">
    <property type="entry name" value="Peptidase_Metallo"/>
</dbReference>
<dbReference type="SMART" id="SM00235">
    <property type="entry name" value="ZnMc"/>
    <property type="match status" value="1"/>
</dbReference>
<comment type="caution">
    <text evidence="2">Lacks conserved residue(s) required for the propagation of feature annotation.</text>
</comment>
<keyword evidence="1 2" id="KW-1015">Disulfide bond</keyword>
<sequence>MKNIFIILISISLSTKAAIYNDSLHNWTFPINYEIQNDLNTTVIKNALEIIKNNTCLDFKEKSSNESIKSGIIFHTGNSCSFDHIGKKANNSPNYINITSDCKNNVPFIQSLIFYVLGAFPEQTRHDRDSFVSINYTNIKNNIDLTLFNISNHQTTSDYDTNYDYGSLLHYYKNDFHRNDSFNIINVLKNNSYANFYQLMIGQKNTITFNDLKLINRRYCNDKCNGIDNPCQNGGYLNPNNCTECICPHPFTNNCTDLIYGGEVECPQFTVFVGSDTGVEMFGKKKCNRAFQSLYSTKKLQFILKDLNTTSQLPCARNFSMLEVKYRKNLDVMGLCFCGNINESVGVKVTSDTNQIYVFYNGDKESDFVRYEIKTLFEDQSDNNEIKNETKSK</sequence>
<dbReference type="InterPro" id="IPR024079">
    <property type="entry name" value="MetalloPept_cat_dom_sf"/>
</dbReference>
<keyword evidence="3" id="KW-0482">Metalloprotease</keyword>
<evidence type="ECO:0000313" key="6">
    <source>
        <dbReference type="WBParaSite" id="PTRK_0000695700.1"/>
    </source>
</evidence>
<keyword evidence="5" id="KW-1185">Reference proteome</keyword>
<reference evidence="6" key="1">
    <citation type="submission" date="2017-02" db="UniProtKB">
        <authorList>
            <consortium name="WormBaseParasite"/>
        </authorList>
    </citation>
    <scope>IDENTIFICATION</scope>
</reference>
<dbReference type="GO" id="GO:0008270">
    <property type="term" value="F:zinc ion binding"/>
    <property type="evidence" value="ECO:0007669"/>
    <property type="project" value="InterPro"/>
</dbReference>
<dbReference type="PROSITE" id="PS51864">
    <property type="entry name" value="ASTACIN"/>
    <property type="match status" value="1"/>
</dbReference>
<feature type="domain" description="Peptidase M12A" evidence="4">
    <location>
        <begin position="17"/>
        <end position="221"/>
    </location>
</feature>
<keyword evidence="3" id="KW-0479">Metal-binding</keyword>
<dbReference type="PRINTS" id="PR00480">
    <property type="entry name" value="ASTACIN"/>
</dbReference>
<dbReference type="EC" id="3.4.24.-" evidence="3"/>
<evidence type="ECO:0000259" key="4">
    <source>
        <dbReference type="PROSITE" id="PS51864"/>
    </source>
</evidence>
<keyword evidence="3" id="KW-0645">Protease</keyword>
<dbReference type="InterPro" id="IPR001506">
    <property type="entry name" value="Peptidase_M12A"/>
</dbReference>
<feature type="disulfide bond" evidence="2">
    <location>
        <begin position="80"/>
        <end position="102"/>
    </location>
</feature>
<dbReference type="SUPFAM" id="SSF55486">
    <property type="entry name" value="Metalloproteases ('zincins'), catalytic domain"/>
    <property type="match status" value="1"/>
</dbReference>
<dbReference type="Proteomes" id="UP000038045">
    <property type="component" value="Unplaced"/>
</dbReference>
<feature type="chain" id="PRO_5005733372" description="Metalloendopeptidase" evidence="3">
    <location>
        <begin position="20"/>
        <end position="393"/>
    </location>
</feature>
<keyword evidence="3" id="KW-0732">Signal</keyword>
<evidence type="ECO:0000313" key="5">
    <source>
        <dbReference type="Proteomes" id="UP000038045"/>
    </source>
</evidence>
<dbReference type="PANTHER" id="PTHR10127">
    <property type="entry name" value="DISCOIDIN, CUB, EGF, LAMININ , AND ZINC METALLOPROTEASE DOMAIN CONTAINING"/>
    <property type="match status" value="1"/>
</dbReference>
<evidence type="ECO:0000256" key="2">
    <source>
        <dbReference type="PROSITE-ProRule" id="PRU01211"/>
    </source>
</evidence>
<keyword evidence="3" id="KW-0378">Hydrolase</keyword>
<keyword evidence="3" id="KW-0862">Zinc</keyword>
<comment type="cofactor">
    <cofactor evidence="3">
        <name>Zn(2+)</name>
        <dbReference type="ChEBI" id="CHEBI:29105"/>
    </cofactor>
    <text evidence="3">Binds 1 zinc ion per subunit.</text>
</comment>
<dbReference type="GO" id="GO:0006508">
    <property type="term" value="P:proteolysis"/>
    <property type="evidence" value="ECO:0007669"/>
    <property type="project" value="UniProtKB-KW"/>
</dbReference>
<evidence type="ECO:0000256" key="3">
    <source>
        <dbReference type="RuleBase" id="RU361183"/>
    </source>
</evidence>
<dbReference type="GO" id="GO:0004222">
    <property type="term" value="F:metalloendopeptidase activity"/>
    <property type="evidence" value="ECO:0007669"/>
    <property type="project" value="UniProtKB-UniRule"/>
</dbReference>
<name>A0A0N4ZGQ1_PARTI</name>
<accession>A0A0N4ZGQ1</accession>
<evidence type="ECO:0000256" key="1">
    <source>
        <dbReference type="ARBA" id="ARBA00023157"/>
    </source>
</evidence>
<dbReference type="Pfam" id="PF01400">
    <property type="entry name" value="Astacin"/>
    <property type="match status" value="1"/>
</dbReference>
<dbReference type="Gene3D" id="3.40.390.10">
    <property type="entry name" value="Collagenase (Catalytic Domain)"/>
    <property type="match status" value="1"/>
</dbReference>
<dbReference type="WBParaSite" id="PTRK_0000695700.1">
    <property type="protein sequence ID" value="PTRK_0000695700.1"/>
    <property type="gene ID" value="PTRK_0000695700"/>
</dbReference>
<organism evidence="5 6">
    <name type="scientific">Parastrongyloides trichosuri</name>
    <name type="common">Possum-specific nematode worm</name>
    <dbReference type="NCBI Taxonomy" id="131310"/>
    <lineage>
        <taxon>Eukaryota</taxon>
        <taxon>Metazoa</taxon>
        <taxon>Ecdysozoa</taxon>
        <taxon>Nematoda</taxon>
        <taxon>Chromadorea</taxon>
        <taxon>Rhabditida</taxon>
        <taxon>Tylenchina</taxon>
        <taxon>Panagrolaimomorpha</taxon>
        <taxon>Strongyloidoidea</taxon>
        <taxon>Strongyloididae</taxon>
        <taxon>Parastrongyloides</taxon>
    </lineage>
</organism>
<proteinExistence type="predicted"/>
<protein>
    <recommendedName>
        <fullName evidence="3">Metalloendopeptidase</fullName>
        <ecNumber evidence="3">3.4.24.-</ecNumber>
    </recommendedName>
</protein>
<dbReference type="STRING" id="131310.A0A0N4ZGQ1"/>
<dbReference type="PANTHER" id="PTHR10127:SF831">
    <property type="entry name" value="ZINC METALLOPROTEINASE NAS-37"/>
    <property type="match status" value="1"/>
</dbReference>